<keyword evidence="8" id="KW-1185">Reference proteome</keyword>
<accession>A0A371X343</accession>
<dbReference type="PANTHER" id="PTHR43300">
    <property type="entry name" value="ACETYLTRANSFERASE"/>
    <property type="match status" value="1"/>
</dbReference>
<dbReference type="Pfam" id="PF17836">
    <property type="entry name" value="PglD_N"/>
    <property type="match status" value="1"/>
</dbReference>
<dbReference type="InterPro" id="IPR041561">
    <property type="entry name" value="PglD_N"/>
</dbReference>
<evidence type="ECO:0000313" key="8">
    <source>
        <dbReference type="Proteomes" id="UP000264310"/>
    </source>
</evidence>
<keyword evidence="3" id="KW-0677">Repeat</keyword>
<evidence type="ECO:0000256" key="4">
    <source>
        <dbReference type="PIRSR" id="PIRSR620019-1"/>
    </source>
</evidence>
<feature type="active site" description="Proton acceptor" evidence="4">
    <location>
        <position position="136"/>
    </location>
</feature>
<dbReference type="GO" id="GO:0016740">
    <property type="term" value="F:transferase activity"/>
    <property type="evidence" value="ECO:0007669"/>
    <property type="project" value="UniProtKB-KW"/>
</dbReference>
<protein>
    <submittedName>
        <fullName evidence="7">Hexapeptide transferase</fullName>
    </submittedName>
</protein>
<evidence type="ECO:0000256" key="5">
    <source>
        <dbReference type="PIRSR" id="PIRSR620019-2"/>
    </source>
</evidence>
<comment type="caution">
    <text evidence="7">The sequence shown here is derived from an EMBL/GenBank/DDBJ whole genome shotgun (WGS) entry which is preliminary data.</text>
</comment>
<proteinExistence type="inferred from homology"/>
<feature type="binding site" evidence="5">
    <location>
        <position position="145"/>
    </location>
    <ligand>
        <name>acetyl-CoA</name>
        <dbReference type="ChEBI" id="CHEBI:57288"/>
    </ligand>
</feature>
<feature type="binding site" evidence="5">
    <location>
        <position position="69"/>
    </location>
    <ligand>
        <name>substrate</name>
    </ligand>
</feature>
<dbReference type="PANTHER" id="PTHR43300:SF7">
    <property type="entry name" value="UDP-N-ACETYLBACILLOSAMINE N-ACETYLTRANSFERASE"/>
    <property type="match status" value="1"/>
</dbReference>
<evidence type="ECO:0000256" key="3">
    <source>
        <dbReference type="ARBA" id="ARBA00022737"/>
    </source>
</evidence>
<dbReference type="RefSeq" id="WP_116683381.1">
    <property type="nucleotide sequence ID" value="NZ_QURL01000004.1"/>
</dbReference>
<name>A0A371X343_9HYPH</name>
<feature type="site" description="Increases basicity of active site His" evidence="4">
    <location>
        <position position="137"/>
    </location>
</feature>
<evidence type="ECO:0000256" key="2">
    <source>
        <dbReference type="ARBA" id="ARBA00022679"/>
    </source>
</evidence>
<dbReference type="InterPro" id="IPR011004">
    <property type="entry name" value="Trimer_LpxA-like_sf"/>
</dbReference>
<dbReference type="Gene3D" id="3.40.50.20">
    <property type="match status" value="1"/>
</dbReference>
<dbReference type="EMBL" id="QURL01000004">
    <property type="protein sequence ID" value="RFC63651.1"/>
    <property type="molecule type" value="Genomic_DNA"/>
</dbReference>
<evidence type="ECO:0000313" key="7">
    <source>
        <dbReference type="EMBL" id="RFC63651.1"/>
    </source>
</evidence>
<dbReference type="OrthoDB" id="9815592at2"/>
<reference evidence="7 8" key="1">
    <citation type="submission" date="2018-08" db="EMBL/GenBank/DDBJ databases">
        <title>Fulvimarina sp. 85, whole genome shotgun sequence.</title>
        <authorList>
            <person name="Tuo L."/>
        </authorList>
    </citation>
    <scope>NUCLEOTIDE SEQUENCE [LARGE SCALE GENOMIC DNA]</scope>
    <source>
        <strain evidence="7 8">85</strain>
    </source>
</reference>
<dbReference type="PROSITE" id="PS00101">
    <property type="entry name" value="HEXAPEP_TRANSFERASES"/>
    <property type="match status" value="1"/>
</dbReference>
<evidence type="ECO:0000256" key="1">
    <source>
        <dbReference type="ARBA" id="ARBA00007274"/>
    </source>
</evidence>
<dbReference type="CDD" id="cd03360">
    <property type="entry name" value="LbH_AT_putative"/>
    <property type="match status" value="1"/>
</dbReference>
<evidence type="ECO:0000259" key="6">
    <source>
        <dbReference type="Pfam" id="PF17836"/>
    </source>
</evidence>
<dbReference type="NCBIfam" id="TIGR03570">
    <property type="entry name" value="NeuD_NnaD"/>
    <property type="match status" value="1"/>
</dbReference>
<dbReference type="Proteomes" id="UP000264310">
    <property type="component" value="Unassembled WGS sequence"/>
</dbReference>
<comment type="similarity">
    <text evidence="1">Belongs to the transferase hexapeptide repeat family.</text>
</comment>
<dbReference type="Gene3D" id="2.160.10.10">
    <property type="entry name" value="Hexapeptide repeat proteins"/>
    <property type="match status" value="1"/>
</dbReference>
<organism evidence="7 8">
    <name type="scientific">Fulvimarina endophytica</name>
    <dbReference type="NCBI Taxonomy" id="2293836"/>
    <lineage>
        <taxon>Bacteria</taxon>
        <taxon>Pseudomonadati</taxon>
        <taxon>Pseudomonadota</taxon>
        <taxon>Alphaproteobacteria</taxon>
        <taxon>Hyphomicrobiales</taxon>
        <taxon>Aurantimonadaceae</taxon>
        <taxon>Fulvimarina</taxon>
    </lineage>
</organism>
<feature type="domain" description="PglD N-terminal" evidence="6">
    <location>
        <begin position="4"/>
        <end position="81"/>
    </location>
</feature>
<dbReference type="SUPFAM" id="SSF51161">
    <property type="entry name" value="Trimeric LpxA-like enzymes"/>
    <property type="match status" value="1"/>
</dbReference>
<keyword evidence="2 7" id="KW-0808">Transferase</keyword>
<dbReference type="InterPro" id="IPR020019">
    <property type="entry name" value="AcTrfase_PglD-like"/>
</dbReference>
<dbReference type="InterPro" id="IPR050179">
    <property type="entry name" value="Trans_hexapeptide_repeat"/>
</dbReference>
<dbReference type="AlphaFoldDB" id="A0A371X343"/>
<gene>
    <name evidence="7" type="ORF">DYI37_11650</name>
</gene>
<dbReference type="InterPro" id="IPR018357">
    <property type="entry name" value="Hexapep_transf_CS"/>
</dbReference>
<sequence>MIPLVIIGAGGHARVVIELVRAAGRFNIVGLLDPAPPSDRILGVKVLGDDGALADLRANGISHAFVALGANAVRQRVANRLAEMDFTRPCLAHPSAEISPSAERRAGSLVMARAVLGTEALLDEDAILNTGAVADHDVRLGACCHVAPGCALAGGVVVGARSFLGVGTSVRPEIRIGSDVVVGAGAAVVSDLSDGIRAIGVPAKPMKGV</sequence>